<feature type="transmembrane region" description="Helical" evidence="1">
    <location>
        <begin position="76"/>
        <end position="98"/>
    </location>
</feature>
<keyword evidence="1" id="KW-1133">Transmembrane helix</keyword>
<evidence type="ECO:0000256" key="1">
    <source>
        <dbReference type="SAM" id="Phobius"/>
    </source>
</evidence>
<protein>
    <submittedName>
        <fullName evidence="2">Uncharacterized protein</fullName>
    </submittedName>
</protein>
<organism evidence="2 3">
    <name type="scientific">Arenicella chitinivorans</name>
    <dbReference type="NCBI Taxonomy" id="1329800"/>
    <lineage>
        <taxon>Bacteria</taxon>
        <taxon>Pseudomonadati</taxon>
        <taxon>Pseudomonadota</taxon>
        <taxon>Gammaproteobacteria</taxon>
        <taxon>Arenicellales</taxon>
        <taxon>Arenicellaceae</taxon>
        <taxon>Arenicella</taxon>
    </lineage>
</organism>
<reference evidence="2" key="2">
    <citation type="submission" date="2020-09" db="EMBL/GenBank/DDBJ databases">
        <authorList>
            <person name="Sun Q."/>
            <person name="Kim S."/>
        </authorList>
    </citation>
    <scope>NUCLEOTIDE SEQUENCE</scope>
    <source>
        <strain evidence="2">KCTC 12711</strain>
    </source>
</reference>
<evidence type="ECO:0000313" key="3">
    <source>
        <dbReference type="Proteomes" id="UP000614811"/>
    </source>
</evidence>
<reference evidence="2" key="1">
    <citation type="journal article" date="2014" name="Int. J. Syst. Evol. Microbiol.">
        <title>Complete genome sequence of Corynebacterium casei LMG S-19264T (=DSM 44701T), isolated from a smear-ripened cheese.</title>
        <authorList>
            <consortium name="US DOE Joint Genome Institute (JGI-PGF)"/>
            <person name="Walter F."/>
            <person name="Albersmeier A."/>
            <person name="Kalinowski J."/>
            <person name="Ruckert C."/>
        </authorList>
    </citation>
    <scope>NUCLEOTIDE SEQUENCE</scope>
    <source>
        <strain evidence="2">KCTC 12711</strain>
    </source>
</reference>
<keyword evidence="3" id="KW-1185">Reference proteome</keyword>
<evidence type="ECO:0000313" key="2">
    <source>
        <dbReference type="EMBL" id="GGZ96768.1"/>
    </source>
</evidence>
<comment type="caution">
    <text evidence="2">The sequence shown here is derived from an EMBL/GenBank/DDBJ whole genome shotgun (WGS) entry which is preliminary data.</text>
</comment>
<name>A0A918RGG9_9GAMM</name>
<dbReference type="EMBL" id="BMXA01000001">
    <property type="protein sequence ID" value="GGZ96768.1"/>
    <property type="molecule type" value="Genomic_DNA"/>
</dbReference>
<keyword evidence="1" id="KW-0472">Membrane</keyword>
<dbReference type="RefSeq" id="WP_189398075.1">
    <property type="nucleotide sequence ID" value="NZ_BMXA01000001.1"/>
</dbReference>
<sequence>MSREDYDKSVWEPLSDEGANFCTFRLRDDFGAQNLTFNPSMLNLIVSVSAAIVGISILGYLSFFEPVDLFGADSGQLGSVFTLVAGLVFLLMGIWMMLSLFNTISFDVSTETVYIRRIRPFGMETLAIPFSRVNAVQLLKKTIKARGSYDTYELNLIHIDGSRTMLVTHGSKRVMDLDAQRIGKLLGRSVVTNAR</sequence>
<proteinExistence type="predicted"/>
<keyword evidence="1" id="KW-0812">Transmembrane</keyword>
<dbReference type="AlphaFoldDB" id="A0A918RGG9"/>
<accession>A0A918RGG9</accession>
<dbReference type="Proteomes" id="UP000614811">
    <property type="component" value="Unassembled WGS sequence"/>
</dbReference>
<feature type="transmembrane region" description="Helical" evidence="1">
    <location>
        <begin position="42"/>
        <end position="64"/>
    </location>
</feature>
<gene>
    <name evidence="2" type="ORF">GCM10008090_01260</name>
</gene>